<dbReference type="Pfam" id="PF26176">
    <property type="entry name" value="zf_C2H2_17_2"/>
    <property type="match status" value="1"/>
</dbReference>
<dbReference type="InterPro" id="IPR059095">
    <property type="entry name" value="Znf_C2H2_17_2nd"/>
</dbReference>
<dbReference type="GO" id="GO:0005634">
    <property type="term" value="C:nucleus"/>
    <property type="evidence" value="ECO:0007669"/>
    <property type="project" value="TreeGrafter"/>
</dbReference>
<evidence type="ECO:0000313" key="3">
    <source>
        <dbReference type="EMBL" id="KAF2452642.1"/>
    </source>
</evidence>
<gene>
    <name evidence="3" type="ORF">BDY21DRAFT_294385</name>
</gene>
<proteinExistence type="predicted"/>
<dbReference type="OrthoDB" id="5305647at2759"/>
<evidence type="ECO:0000259" key="2">
    <source>
        <dbReference type="SMART" id="SM00355"/>
    </source>
</evidence>
<protein>
    <recommendedName>
        <fullName evidence="2">C2H2-type domain-containing protein</fullName>
    </recommendedName>
</protein>
<dbReference type="InterPro" id="IPR059009">
    <property type="entry name" value="Znf_C2H2_17_1st"/>
</dbReference>
<dbReference type="GO" id="GO:0006357">
    <property type="term" value="P:regulation of transcription by RNA polymerase II"/>
    <property type="evidence" value="ECO:0007669"/>
    <property type="project" value="TreeGrafter"/>
</dbReference>
<evidence type="ECO:0000313" key="4">
    <source>
        <dbReference type="Proteomes" id="UP000799766"/>
    </source>
</evidence>
<dbReference type="AlphaFoldDB" id="A0A6A6NLN4"/>
<sequence>MSPNEEKQLDDSNQPGSPRNRGHSYKREEDPPQNAQGKFLCAQCKNLLFDRRCEWNKHMDKHERPYHCSQKGCEKLQGFTYSGGLLRHEREVHKMHGTNKALFCKFPDCKRSSGVGFTRKENLQEHIRRVHRRPSQAGVDNGDVPSNDDAASPDAAAAVPERKPSPGAEKRKRHSYTGSYGHEDGGSDVDVREEMKRLRRENKALRDDMESFRREIGAIQGKIATLRGDDR</sequence>
<feature type="domain" description="C2H2-type" evidence="2">
    <location>
        <begin position="39"/>
        <end position="62"/>
    </location>
</feature>
<dbReference type="InterPro" id="IPR051061">
    <property type="entry name" value="Zinc_finger_trans_reg"/>
</dbReference>
<feature type="compositionally biased region" description="Basic and acidic residues" evidence="1">
    <location>
        <begin position="1"/>
        <end position="10"/>
    </location>
</feature>
<feature type="domain" description="C2H2-type" evidence="2">
    <location>
        <begin position="66"/>
        <end position="93"/>
    </location>
</feature>
<accession>A0A6A6NLN4</accession>
<organism evidence="3 4">
    <name type="scientific">Lineolata rhizophorae</name>
    <dbReference type="NCBI Taxonomy" id="578093"/>
    <lineage>
        <taxon>Eukaryota</taxon>
        <taxon>Fungi</taxon>
        <taxon>Dikarya</taxon>
        <taxon>Ascomycota</taxon>
        <taxon>Pezizomycotina</taxon>
        <taxon>Dothideomycetes</taxon>
        <taxon>Dothideomycetes incertae sedis</taxon>
        <taxon>Lineolatales</taxon>
        <taxon>Lineolataceae</taxon>
        <taxon>Lineolata</taxon>
    </lineage>
</organism>
<dbReference type="InterPro" id="IPR013087">
    <property type="entry name" value="Znf_C2H2_type"/>
</dbReference>
<dbReference type="SMART" id="SM00355">
    <property type="entry name" value="ZnF_C2H2"/>
    <property type="match status" value="3"/>
</dbReference>
<feature type="region of interest" description="Disordered" evidence="1">
    <location>
        <begin position="125"/>
        <end position="192"/>
    </location>
</feature>
<evidence type="ECO:0000256" key="1">
    <source>
        <dbReference type="SAM" id="MobiDB-lite"/>
    </source>
</evidence>
<dbReference type="Gene3D" id="3.30.160.60">
    <property type="entry name" value="Classic Zinc Finger"/>
    <property type="match status" value="2"/>
</dbReference>
<keyword evidence="4" id="KW-1185">Reference proteome</keyword>
<dbReference type="PANTHER" id="PTHR46179">
    <property type="entry name" value="ZINC FINGER PROTEIN"/>
    <property type="match status" value="1"/>
</dbReference>
<reference evidence="3" key="1">
    <citation type="journal article" date="2020" name="Stud. Mycol.">
        <title>101 Dothideomycetes genomes: a test case for predicting lifestyles and emergence of pathogens.</title>
        <authorList>
            <person name="Haridas S."/>
            <person name="Albert R."/>
            <person name="Binder M."/>
            <person name="Bloem J."/>
            <person name="Labutti K."/>
            <person name="Salamov A."/>
            <person name="Andreopoulos B."/>
            <person name="Baker S."/>
            <person name="Barry K."/>
            <person name="Bills G."/>
            <person name="Bluhm B."/>
            <person name="Cannon C."/>
            <person name="Castanera R."/>
            <person name="Culley D."/>
            <person name="Daum C."/>
            <person name="Ezra D."/>
            <person name="Gonzalez J."/>
            <person name="Henrissat B."/>
            <person name="Kuo A."/>
            <person name="Liang C."/>
            <person name="Lipzen A."/>
            <person name="Lutzoni F."/>
            <person name="Magnuson J."/>
            <person name="Mondo S."/>
            <person name="Nolan M."/>
            <person name="Ohm R."/>
            <person name="Pangilinan J."/>
            <person name="Park H.-J."/>
            <person name="Ramirez L."/>
            <person name="Alfaro M."/>
            <person name="Sun H."/>
            <person name="Tritt A."/>
            <person name="Yoshinaga Y."/>
            <person name="Zwiers L.-H."/>
            <person name="Turgeon B."/>
            <person name="Goodwin S."/>
            <person name="Spatafora J."/>
            <person name="Crous P."/>
            <person name="Grigoriev I."/>
        </authorList>
    </citation>
    <scope>NUCLEOTIDE SEQUENCE</scope>
    <source>
        <strain evidence="3">ATCC 16933</strain>
    </source>
</reference>
<dbReference type="PANTHER" id="PTHR46179:SF24">
    <property type="entry name" value="C2H2-TYPE DOMAIN-CONTAINING PROTEIN"/>
    <property type="match status" value="1"/>
</dbReference>
<feature type="compositionally biased region" description="Low complexity" evidence="1">
    <location>
        <begin position="143"/>
        <end position="159"/>
    </location>
</feature>
<feature type="region of interest" description="Disordered" evidence="1">
    <location>
        <begin position="1"/>
        <end position="34"/>
    </location>
</feature>
<dbReference type="EMBL" id="MU001706">
    <property type="protein sequence ID" value="KAF2452642.1"/>
    <property type="molecule type" value="Genomic_DNA"/>
</dbReference>
<feature type="domain" description="C2H2-type" evidence="2">
    <location>
        <begin position="102"/>
        <end position="131"/>
    </location>
</feature>
<name>A0A6A6NLN4_9PEZI</name>
<feature type="compositionally biased region" description="Basic and acidic residues" evidence="1">
    <location>
        <begin position="181"/>
        <end position="192"/>
    </location>
</feature>
<dbReference type="Pfam" id="PF26177">
    <property type="entry name" value="zf_C2H2_17_1st"/>
    <property type="match status" value="1"/>
</dbReference>
<dbReference type="Proteomes" id="UP000799766">
    <property type="component" value="Unassembled WGS sequence"/>
</dbReference>